<evidence type="ECO:0000256" key="1">
    <source>
        <dbReference type="ARBA" id="ARBA00022670"/>
    </source>
</evidence>
<name>A0ABQ4EE62_9ACTN</name>
<feature type="transmembrane region" description="Helical" evidence="7">
    <location>
        <begin position="36"/>
        <end position="60"/>
    </location>
</feature>
<dbReference type="Pfam" id="PF01435">
    <property type="entry name" value="Peptidase_M48"/>
    <property type="match status" value="1"/>
</dbReference>
<dbReference type="EMBL" id="BONW01000050">
    <property type="protein sequence ID" value="GIG93013.1"/>
    <property type="molecule type" value="Genomic_DNA"/>
</dbReference>
<keyword evidence="4 6" id="KW-0862">Zinc</keyword>
<evidence type="ECO:0000256" key="5">
    <source>
        <dbReference type="ARBA" id="ARBA00023049"/>
    </source>
</evidence>
<evidence type="ECO:0000256" key="3">
    <source>
        <dbReference type="ARBA" id="ARBA00022801"/>
    </source>
</evidence>
<comment type="cofactor">
    <cofactor evidence="6">
        <name>Zn(2+)</name>
        <dbReference type="ChEBI" id="CHEBI:29105"/>
    </cofactor>
    <text evidence="6">Binds 1 zinc ion per subunit.</text>
</comment>
<feature type="domain" description="Peptidase M48" evidence="8">
    <location>
        <begin position="124"/>
        <end position="181"/>
    </location>
</feature>
<protein>
    <submittedName>
        <fullName evidence="9">Peptidase M48</fullName>
    </submittedName>
</protein>
<proteinExistence type="inferred from homology"/>
<keyword evidence="5 6" id="KW-0482">Metalloprotease</keyword>
<keyword evidence="7" id="KW-0472">Membrane</keyword>
<comment type="similarity">
    <text evidence="6">Belongs to the peptidase M48 family.</text>
</comment>
<dbReference type="CDD" id="cd07326">
    <property type="entry name" value="M56_BlaR1_MecR1_like"/>
    <property type="match status" value="1"/>
</dbReference>
<keyword evidence="7" id="KW-0812">Transmembrane</keyword>
<organism evidence="9 10">
    <name type="scientific">Plantactinospora endophytica</name>
    <dbReference type="NCBI Taxonomy" id="673535"/>
    <lineage>
        <taxon>Bacteria</taxon>
        <taxon>Bacillati</taxon>
        <taxon>Actinomycetota</taxon>
        <taxon>Actinomycetes</taxon>
        <taxon>Micromonosporales</taxon>
        <taxon>Micromonosporaceae</taxon>
        <taxon>Plantactinospora</taxon>
    </lineage>
</organism>
<evidence type="ECO:0000313" key="10">
    <source>
        <dbReference type="Proteomes" id="UP000646749"/>
    </source>
</evidence>
<evidence type="ECO:0000256" key="4">
    <source>
        <dbReference type="ARBA" id="ARBA00022833"/>
    </source>
</evidence>
<gene>
    <name evidence="9" type="ORF">Pen02_79490</name>
</gene>
<keyword evidence="3 6" id="KW-0378">Hydrolase</keyword>
<evidence type="ECO:0000259" key="8">
    <source>
        <dbReference type="Pfam" id="PF01435"/>
    </source>
</evidence>
<reference evidence="9 10" key="1">
    <citation type="submission" date="2021-01" db="EMBL/GenBank/DDBJ databases">
        <title>Whole genome shotgun sequence of Plantactinospora endophytica NBRC 110450.</title>
        <authorList>
            <person name="Komaki H."/>
            <person name="Tamura T."/>
        </authorList>
    </citation>
    <scope>NUCLEOTIDE SEQUENCE [LARGE SCALE GENOMIC DNA]</scope>
    <source>
        <strain evidence="9 10">NBRC 110450</strain>
    </source>
</reference>
<feature type="transmembrane region" description="Helical" evidence="7">
    <location>
        <begin position="80"/>
        <end position="103"/>
    </location>
</feature>
<dbReference type="Gene3D" id="3.30.2010.10">
    <property type="entry name" value="Metalloproteases ('zincins'), catalytic domain"/>
    <property type="match status" value="1"/>
</dbReference>
<sequence length="302" mass="32225">MFDHFVWSVVVVPPLIVLAVRLLADRFAPSAAATIMAWSAAAAGAASMTNLAVFALKAIAEVPAVGAMFGWSARVVADDTAHVAWVSWLSAVLLTASVVSVAWRWRRHRAALRSGRVALPDGDRLVVLADPTAQAFAVPGRPGHVVVTTGMRQLLTDRQFDALLAHEHAHLAARHHRLIRLAELAAAMHPALWWVVRQVDYLVERAADEQAAIDVGSRRTVAQAIGVAALAASGRPDTSYGLHAASAGGVVPRRVARLLHPRPTVRSRALRVLPVSLALASVVWTGEAIYDLCELLSAARPG</sequence>
<dbReference type="RefSeq" id="WP_203871329.1">
    <property type="nucleotide sequence ID" value="NZ_BONW01000050.1"/>
</dbReference>
<accession>A0ABQ4EE62</accession>
<evidence type="ECO:0000256" key="7">
    <source>
        <dbReference type="SAM" id="Phobius"/>
    </source>
</evidence>
<keyword evidence="10" id="KW-1185">Reference proteome</keyword>
<feature type="transmembrane region" description="Helical" evidence="7">
    <location>
        <begin position="6"/>
        <end position="24"/>
    </location>
</feature>
<keyword evidence="7" id="KW-1133">Transmembrane helix</keyword>
<dbReference type="Proteomes" id="UP000646749">
    <property type="component" value="Unassembled WGS sequence"/>
</dbReference>
<comment type="caution">
    <text evidence="9">The sequence shown here is derived from an EMBL/GenBank/DDBJ whole genome shotgun (WGS) entry which is preliminary data.</text>
</comment>
<dbReference type="InterPro" id="IPR001915">
    <property type="entry name" value="Peptidase_M48"/>
</dbReference>
<keyword evidence="2" id="KW-0479">Metal-binding</keyword>
<evidence type="ECO:0000256" key="2">
    <source>
        <dbReference type="ARBA" id="ARBA00022723"/>
    </source>
</evidence>
<dbReference type="PANTHER" id="PTHR34978:SF3">
    <property type="entry name" value="SLR0241 PROTEIN"/>
    <property type="match status" value="1"/>
</dbReference>
<keyword evidence="1 6" id="KW-0645">Protease</keyword>
<evidence type="ECO:0000256" key="6">
    <source>
        <dbReference type="RuleBase" id="RU003983"/>
    </source>
</evidence>
<dbReference type="InterPro" id="IPR052173">
    <property type="entry name" value="Beta-lactam_resp_regulator"/>
</dbReference>
<evidence type="ECO:0000313" key="9">
    <source>
        <dbReference type="EMBL" id="GIG93013.1"/>
    </source>
</evidence>
<dbReference type="PANTHER" id="PTHR34978">
    <property type="entry name" value="POSSIBLE SENSOR-TRANSDUCER PROTEIN BLAR"/>
    <property type="match status" value="1"/>
</dbReference>